<evidence type="ECO:0000256" key="1">
    <source>
        <dbReference type="SAM" id="MobiDB-lite"/>
    </source>
</evidence>
<reference evidence="2" key="1">
    <citation type="journal article" date="2022" name="bioRxiv">
        <title>Sequencing and chromosome-scale assembly of the giantPleurodeles waltlgenome.</title>
        <authorList>
            <person name="Brown T."/>
            <person name="Elewa A."/>
            <person name="Iarovenko S."/>
            <person name="Subramanian E."/>
            <person name="Araus A.J."/>
            <person name="Petzold A."/>
            <person name="Susuki M."/>
            <person name="Suzuki K.-i.T."/>
            <person name="Hayashi T."/>
            <person name="Toyoda A."/>
            <person name="Oliveira C."/>
            <person name="Osipova E."/>
            <person name="Leigh N.D."/>
            <person name="Simon A."/>
            <person name="Yun M.H."/>
        </authorList>
    </citation>
    <scope>NUCLEOTIDE SEQUENCE</scope>
    <source>
        <strain evidence="2">20211129_DDA</strain>
        <tissue evidence="2">Liver</tissue>
    </source>
</reference>
<evidence type="ECO:0000313" key="2">
    <source>
        <dbReference type="EMBL" id="KAJ1213155.1"/>
    </source>
</evidence>
<dbReference type="EMBL" id="JANPWB010000001">
    <property type="protein sequence ID" value="KAJ1213155.1"/>
    <property type="molecule type" value="Genomic_DNA"/>
</dbReference>
<comment type="caution">
    <text evidence="2">The sequence shown here is derived from an EMBL/GenBank/DDBJ whole genome shotgun (WGS) entry which is preliminary data.</text>
</comment>
<dbReference type="Proteomes" id="UP001066276">
    <property type="component" value="Chromosome 1_1"/>
</dbReference>
<gene>
    <name evidence="2" type="ORF">NDU88_000794</name>
</gene>
<feature type="region of interest" description="Disordered" evidence="1">
    <location>
        <begin position="88"/>
        <end position="117"/>
    </location>
</feature>
<organism evidence="2 3">
    <name type="scientific">Pleurodeles waltl</name>
    <name type="common">Iberian ribbed newt</name>
    <dbReference type="NCBI Taxonomy" id="8319"/>
    <lineage>
        <taxon>Eukaryota</taxon>
        <taxon>Metazoa</taxon>
        <taxon>Chordata</taxon>
        <taxon>Craniata</taxon>
        <taxon>Vertebrata</taxon>
        <taxon>Euteleostomi</taxon>
        <taxon>Amphibia</taxon>
        <taxon>Batrachia</taxon>
        <taxon>Caudata</taxon>
        <taxon>Salamandroidea</taxon>
        <taxon>Salamandridae</taxon>
        <taxon>Pleurodelinae</taxon>
        <taxon>Pleurodeles</taxon>
    </lineage>
</organism>
<accession>A0AAV7WGI2</accession>
<proteinExistence type="predicted"/>
<sequence>MEAIGHRDLVTASPLARPDTRRAVCAACRDPLREEWCSRAHKIPVSKEAAAAGTVQELWDAYPETQPGPRPRQGALLLVPTLDLPCAKQESERGPMGPGDHQGHNCGQLWTGVPPSRNKRMISATIQSGSA</sequence>
<dbReference type="AlphaFoldDB" id="A0AAV7WGI2"/>
<name>A0AAV7WGI2_PLEWA</name>
<protein>
    <submittedName>
        <fullName evidence="2">Uncharacterized protein</fullName>
    </submittedName>
</protein>
<evidence type="ECO:0000313" key="3">
    <source>
        <dbReference type="Proteomes" id="UP001066276"/>
    </source>
</evidence>
<keyword evidence="3" id="KW-1185">Reference proteome</keyword>